<dbReference type="Proteomes" id="UP001342314">
    <property type="component" value="Unassembled WGS sequence"/>
</dbReference>
<dbReference type="SUPFAM" id="SSF52540">
    <property type="entry name" value="P-loop containing nucleoside triphosphate hydrolases"/>
    <property type="match status" value="1"/>
</dbReference>
<keyword evidence="10" id="KW-1185">Reference proteome</keyword>
<keyword evidence="2" id="KW-0547">Nucleotide-binding</keyword>
<comment type="catalytic activity">
    <reaction evidence="4">
        <text>Couples ATP hydrolysis with the unwinding of duplex DNA by translocating in the 3'-5' direction.</text>
        <dbReference type="EC" id="5.6.2.4"/>
    </reaction>
</comment>
<accession>A0AAV5GF65</accession>
<name>A0AAV5GF65_9BASI</name>
<dbReference type="GO" id="GO:0005737">
    <property type="term" value="C:cytoplasm"/>
    <property type="evidence" value="ECO:0007669"/>
    <property type="project" value="TreeGrafter"/>
</dbReference>
<evidence type="ECO:0000313" key="9">
    <source>
        <dbReference type="EMBL" id="GJN88863.1"/>
    </source>
</evidence>
<dbReference type="EMBL" id="BQKY01000004">
    <property type="protein sequence ID" value="GJN88863.1"/>
    <property type="molecule type" value="Genomic_DNA"/>
</dbReference>
<protein>
    <recommendedName>
        <fullName evidence="5">DNA 3'-5' helicase</fullName>
        <ecNumber evidence="5">5.6.2.4</ecNumber>
    </recommendedName>
</protein>
<dbReference type="InterPro" id="IPR027417">
    <property type="entry name" value="P-loop_NTPase"/>
</dbReference>
<comment type="similarity">
    <text evidence="1">Belongs to the helicase family. RecQ subfamily.</text>
</comment>
<dbReference type="InterPro" id="IPR011545">
    <property type="entry name" value="DEAD/DEAH_box_helicase_dom"/>
</dbReference>
<dbReference type="GO" id="GO:0009378">
    <property type="term" value="F:four-way junction helicase activity"/>
    <property type="evidence" value="ECO:0007669"/>
    <property type="project" value="TreeGrafter"/>
</dbReference>
<dbReference type="GO" id="GO:0043138">
    <property type="term" value="F:3'-5' DNA helicase activity"/>
    <property type="evidence" value="ECO:0007669"/>
    <property type="project" value="UniProtKB-EC"/>
</dbReference>
<dbReference type="PANTHER" id="PTHR13710">
    <property type="entry name" value="DNA HELICASE RECQ FAMILY MEMBER"/>
    <property type="match status" value="1"/>
</dbReference>
<dbReference type="PANTHER" id="PTHR13710:SF154">
    <property type="entry name" value="RECQ HELICASE, PUTATIVE (AFU_ORTHOLOGUE AFUA_6G14720)-RELATED"/>
    <property type="match status" value="1"/>
</dbReference>
<reference evidence="9 10" key="1">
    <citation type="submission" date="2021-12" db="EMBL/GenBank/DDBJ databases">
        <title>High titer production of polyol ester of fatty acids by Rhodotorula paludigena BS15 towards product separation-free biomass refinery.</title>
        <authorList>
            <person name="Mano J."/>
            <person name="Ono H."/>
            <person name="Tanaka T."/>
            <person name="Naito K."/>
            <person name="Sushida H."/>
            <person name="Ike M."/>
            <person name="Tokuyasu K."/>
            <person name="Kitaoka M."/>
        </authorList>
    </citation>
    <scope>NUCLEOTIDE SEQUENCE [LARGE SCALE GENOMIC DNA]</scope>
    <source>
        <strain evidence="9 10">BS15</strain>
    </source>
</reference>
<dbReference type="SMART" id="SM00490">
    <property type="entry name" value="HELICc"/>
    <property type="match status" value="1"/>
</dbReference>
<sequence>MQSQQVPTTPPGALLYETGPLKEHGMVWHAAASCLICHRCAVVVPITRLDSHVRQSPHTPTRRLSPEALAHAHFLAASAPAGRCCAFDLAALDPSSPLLPLPHVKIVRAKRCLDPTCKRVWRQNSPCPACQRGGASSEPCEAQGVPSDSGSPVLVAVPPQPVDPPPAASNDSAIQRHVDAARVAAATLALAPAARVVGHIAPVTVPPFQHLRSDDFVANQPRRIRWLVRPPPDSAAHEWFLTLRDVARQAFTSLDGFVGRLPPAARDKLMHYDREFDSTKSLPRWRSLAKTSSCEHYADVAAELVHFVTRLACDQHGASPRLSVPLPNALRPAVQDVVAALGSPPPLPDGPSLARLDTSLALQAHTNREDLDDDESDVQASAASNDELSDNETDSPMRVSLQDAPPSSVEAVTRVLEALFSTAVTADFAPVPYSESTPQDVVPAFAIISQLSPPSSTSEASQTAVFKPLGRATPLIAKLKYIARLATASAVRRLLQFEGLPTADKTLAFVDAIKAAASVLLSHAQPGPFHTITHWSRFLTACLSHELPLPQFSSLDGDPLHVFFEGCELKFRVAASRALEQAHDLAATSLPALLRGFSLEGRLPAVQDMIDDPARSTPGFSAAAAHEGISRVVDAAFAHILSHDLVIATAVGDNTGAPIDVARVDAFLADVDRLTAQLMPLAYLSAAGAYRLPEFLSVSLVNLASTHRGVVYRGGRLQLVPWYNKNLAKASRGSPIPRPLPPFLADVIHAFVCVVKPLAACVASLGSSQHPDQSPRRTALELLAQAHAQMLWVTPLSAAPTPLRSPVDVERSRNLLSRGLGSLFGCAAVSTRVLRQCTVGVLRYTLEHRAAALQDALRLLHLPSEDGEAPLQPDSARLRTLVVDQMAGHSTGVATQHYAVEEDRLYTTLFKGHPQTLTASDWDKIQTITDVFHCALGWPPLRNQPSASLPSTVSSSPLAPPVQPSAASVLEALGTDLRDLLAVLTQGLAAQASDAARVERKVKAIVQRLPNPVGAPLDAHSDLEVPIPLIVPPAVDALAPLSFLQAVHGPAAHWRTPAQANLVPLLCSDVPSGATLAPVVRALVEPTGAGKTNAVLIPALVRPQRLTLFVVGTVALRSSVTQALQAAAARVPTVASPTSFVSAFSSDMLSSRCGIVLVSPEHAFTRAFQEWVARVGGRAQRSGDVHLVIDEPQLLYAHDSFREQVSLLRSTLGNLGVPTTFLSATVPPSLEHDLFSWCRGPRPVEVFRTATTRLNLHVVVLPPSVATNIDSRARLVATVADIAFAAPLSPNARGIVYLRSRNDVQAVAAAHAAIAHARGDSRPVSIYHGALDDTARERSELSWFSGDASPIMFCTPQAFGTGVDRPNVRFTIHLGTDLDSAIQFAHEIGRSARSAAPLRGFAIVVPPRSASSQHVPPISAVDRQYHELVVHPDVPCRLSALAAYLDDRPLSYPPLCSIAPATALCDLCHARVPDSDPVSSRALTALAALAAAAGTPATSTSASSTPTGYPSLFPRAVAPPVSAPIPTPASSHAHRLALPAPAVAAHVAQAASGHNRALLERLVLTPAELCRRVTILCPSFASATSSAAPPASCLPCALSGLDFDHCVAASSCAWAFTKKVSSSAARPCPEDWYNAASAREGTSFPRCPTCHGSPHAPHNPAEDPCLGFDLISQLAWYMRAAVLVVGKLPRPPLAFGGSPSPHWPLPETFSALQRLARDIPGVTSTNFYHSIPNFQVFASHAIHLGAGLTVRGIDLLAGYALAALEAAGETSGI</sequence>
<dbReference type="GO" id="GO:0005524">
    <property type="term" value="F:ATP binding"/>
    <property type="evidence" value="ECO:0007669"/>
    <property type="project" value="UniProtKB-KW"/>
</dbReference>
<evidence type="ECO:0000256" key="2">
    <source>
        <dbReference type="ARBA" id="ARBA00022741"/>
    </source>
</evidence>
<dbReference type="InterPro" id="IPR014001">
    <property type="entry name" value="Helicase_ATP-bd"/>
</dbReference>
<dbReference type="GO" id="GO:0003676">
    <property type="term" value="F:nucleic acid binding"/>
    <property type="evidence" value="ECO:0007669"/>
    <property type="project" value="InterPro"/>
</dbReference>
<dbReference type="GO" id="GO:0000724">
    <property type="term" value="P:double-strand break repair via homologous recombination"/>
    <property type="evidence" value="ECO:0007669"/>
    <property type="project" value="TreeGrafter"/>
</dbReference>
<dbReference type="Pfam" id="PF00270">
    <property type="entry name" value="DEAD"/>
    <property type="match status" value="1"/>
</dbReference>
<organism evidence="9 10">
    <name type="scientific">Rhodotorula paludigena</name>
    <dbReference type="NCBI Taxonomy" id="86838"/>
    <lineage>
        <taxon>Eukaryota</taxon>
        <taxon>Fungi</taxon>
        <taxon>Dikarya</taxon>
        <taxon>Basidiomycota</taxon>
        <taxon>Pucciniomycotina</taxon>
        <taxon>Microbotryomycetes</taxon>
        <taxon>Sporidiobolales</taxon>
        <taxon>Sporidiobolaceae</taxon>
        <taxon>Rhodotorula</taxon>
    </lineage>
</organism>
<proteinExistence type="inferred from homology"/>
<evidence type="ECO:0000313" key="10">
    <source>
        <dbReference type="Proteomes" id="UP001342314"/>
    </source>
</evidence>
<evidence type="ECO:0000256" key="6">
    <source>
        <dbReference type="SAM" id="MobiDB-lite"/>
    </source>
</evidence>
<gene>
    <name evidence="9" type="ORF">Rhopal_001834-T1</name>
</gene>
<keyword evidence="3" id="KW-0067">ATP-binding</keyword>
<feature type="domain" description="Helicase ATP-binding" evidence="7">
    <location>
        <begin position="1072"/>
        <end position="1244"/>
    </location>
</feature>
<evidence type="ECO:0000256" key="1">
    <source>
        <dbReference type="ARBA" id="ARBA00005446"/>
    </source>
</evidence>
<dbReference type="SMART" id="SM00487">
    <property type="entry name" value="DEXDc"/>
    <property type="match status" value="1"/>
</dbReference>
<dbReference type="PROSITE" id="PS51194">
    <property type="entry name" value="HELICASE_CTER"/>
    <property type="match status" value="1"/>
</dbReference>
<feature type="domain" description="Helicase C-terminal" evidence="8">
    <location>
        <begin position="1278"/>
        <end position="1442"/>
    </location>
</feature>
<evidence type="ECO:0000259" key="8">
    <source>
        <dbReference type="PROSITE" id="PS51194"/>
    </source>
</evidence>
<feature type="region of interest" description="Disordered" evidence="6">
    <location>
        <begin position="367"/>
        <end position="405"/>
    </location>
</feature>
<dbReference type="InterPro" id="IPR001650">
    <property type="entry name" value="Helicase_C-like"/>
</dbReference>
<dbReference type="PROSITE" id="PS51192">
    <property type="entry name" value="HELICASE_ATP_BIND_1"/>
    <property type="match status" value="1"/>
</dbReference>
<dbReference type="EC" id="5.6.2.4" evidence="5"/>
<evidence type="ECO:0000259" key="7">
    <source>
        <dbReference type="PROSITE" id="PS51192"/>
    </source>
</evidence>
<evidence type="ECO:0000256" key="5">
    <source>
        <dbReference type="ARBA" id="ARBA00034808"/>
    </source>
</evidence>
<evidence type="ECO:0000256" key="3">
    <source>
        <dbReference type="ARBA" id="ARBA00022840"/>
    </source>
</evidence>
<comment type="caution">
    <text evidence="9">The sequence shown here is derived from an EMBL/GenBank/DDBJ whole genome shotgun (WGS) entry which is preliminary data.</text>
</comment>
<dbReference type="Pfam" id="PF00271">
    <property type="entry name" value="Helicase_C"/>
    <property type="match status" value="1"/>
</dbReference>
<evidence type="ECO:0000256" key="4">
    <source>
        <dbReference type="ARBA" id="ARBA00034617"/>
    </source>
</evidence>
<dbReference type="Gene3D" id="3.40.50.300">
    <property type="entry name" value="P-loop containing nucleotide triphosphate hydrolases"/>
    <property type="match status" value="2"/>
</dbReference>
<dbReference type="GO" id="GO:0005694">
    <property type="term" value="C:chromosome"/>
    <property type="evidence" value="ECO:0007669"/>
    <property type="project" value="TreeGrafter"/>
</dbReference>